<organism evidence="3 4">
    <name type="scientific">Paraburkholderia phenazinium</name>
    <dbReference type="NCBI Taxonomy" id="60549"/>
    <lineage>
        <taxon>Bacteria</taxon>
        <taxon>Pseudomonadati</taxon>
        <taxon>Pseudomonadota</taxon>
        <taxon>Betaproteobacteria</taxon>
        <taxon>Burkholderiales</taxon>
        <taxon>Burkholderiaceae</taxon>
        <taxon>Paraburkholderia</taxon>
    </lineage>
</organism>
<keyword evidence="2" id="KW-0732">Signal</keyword>
<dbReference type="PROSITE" id="PS51257">
    <property type="entry name" value="PROKAR_LIPOPROTEIN"/>
    <property type="match status" value="1"/>
</dbReference>
<evidence type="ECO:0000313" key="3">
    <source>
        <dbReference type="EMBL" id="SIO29570.1"/>
    </source>
</evidence>
<feature type="compositionally biased region" description="Polar residues" evidence="1">
    <location>
        <begin position="44"/>
        <end position="60"/>
    </location>
</feature>
<feature type="region of interest" description="Disordered" evidence="1">
    <location>
        <begin position="44"/>
        <end position="68"/>
    </location>
</feature>
<protein>
    <recommendedName>
        <fullName evidence="5">DUF4148 domain-containing protein</fullName>
    </recommendedName>
</protein>
<feature type="signal peptide" evidence="2">
    <location>
        <begin position="1"/>
        <end position="22"/>
    </location>
</feature>
<proteinExistence type="predicted"/>
<evidence type="ECO:0000313" key="4">
    <source>
        <dbReference type="Proteomes" id="UP000185151"/>
    </source>
</evidence>
<accession>A0A1N6IC14</accession>
<name>A0A1N6IC14_9BURK</name>
<dbReference type="RefSeq" id="WP_074295522.1">
    <property type="nucleotide sequence ID" value="NZ_FSRU01000001.1"/>
</dbReference>
<dbReference type="AlphaFoldDB" id="A0A1N6IC14"/>
<keyword evidence="4" id="KW-1185">Reference proteome</keyword>
<dbReference type="EMBL" id="FSRU01000001">
    <property type="protein sequence ID" value="SIO29570.1"/>
    <property type="molecule type" value="Genomic_DNA"/>
</dbReference>
<sequence>MFRIAYVAVAVSTIACAAPVFAQDAPTAAQPAATVGNGDANVNGTANSGVGMDTSGQTAAGSPAGLTRQEVKRELYQAETDGQIKMLNRTVYNGS</sequence>
<dbReference type="Proteomes" id="UP000185151">
    <property type="component" value="Unassembled WGS sequence"/>
</dbReference>
<evidence type="ECO:0008006" key="5">
    <source>
        <dbReference type="Google" id="ProtNLM"/>
    </source>
</evidence>
<evidence type="ECO:0000256" key="1">
    <source>
        <dbReference type="SAM" id="MobiDB-lite"/>
    </source>
</evidence>
<feature type="chain" id="PRO_5013111209" description="DUF4148 domain-containing protein" evidence="2">
    <location>
        <begin position="23"/>
        <end position="95"/>
    </location>
</feature>
<gene>
    <name evidence="3" type="ORF">SAMN05444165_2024</name>
</gene>
<evidence type="ECO:0000256" key="2">
    <source>
        <dbReference type="SAM" id="SignalP"/>
    </source>
</evidence>
<reference evidence="3 4" key="1">
    <citation type="submission" date="2016-11" db="EMBL/GenBank/DDBJ databases">
        <authorList>
            <person name="Jaros S."/>
            <person name="Januszkiewicz K."/>
            <person name="Wedrychowicz H."/>
        </authorList>
    </citation>
    <scope>NUCLEOTIDE SEQUENCE [LARGE SCALE GENOMIC DNA]</scope>
    <source>
        <strain evidence="3 4">GAS95</strain>
    </source>
</reference>